<dbReference type="InterPro" id="IPR037012">
    <property type="entry name" value="NanQ/TabA/YiaL_sf"/>
</dbReference>
<dbReference type="Proteomes" id="UP000186890">
    <property type="component" value="Unassembled WGS sequence"/>
</dbReference>
<dbReference type="Gene3D" id="2.60.120.370">
    <property type="entry name" value="YhcH/YjgK/YiaL"/>
    <property type="match status" value="1"/>
</dbReference>
<name>A0A1Q8E5V3_9STRE</name>
<dbReference type="PANTHER" id="PTHR34986">
    <property type="entry name" value="EVOLVED BETA-GALACTOSIDASE SUBUNIT BETA"/>
    <property type="match status" value="1"/>
</dbReference>
<dbReference type="AlphaFoldDB" id="A0A1Q8E5V3"/>
<protein>
    <submittedName>
        <fullName evidence="1">Beta-D-galactosidase</fullName>
    </submittedName>
</protein>
<organism evidence="1 2">
    <name type="scientific">Streptococcus cuniculi</name>
    <dbReference type="NCBI Taxonomy" id="1432788"/>
    <lineage>
        <taxon>Bacteria</taxon>
        <taxon>Bacillati</taxon>
        <taxon>Bacillota</taxon>
        <taxon>Bacilli</taxon>
        <taxon>Lactobacillales</taxon>
        <taxon>Streptococcaceae</taxon>
        <taxon>Streptococcus</taxon>
    </lineage>
</organism>
<evidence type="ECO:0000313" key="1">
    <source>
        <dbReference type="EMBL" id="OLF47173.1"/>
    </source>
</evidence>
<accession>A0A1Q8E5V3</accession>
<dbReference type="SUPFAM" id="SSF51197">
    <property type="entry name" value="Clavaminate synthase-like"/>
    <property type="match status" value="1"/>
</dbReference>
<dbReference type="RefSeq" id="WP_075105414.1">
    <property type="nucleotide sequence ID" value="NZ_MSJM01000008.1"/>
</dbReference>
<dbReference type="InterPro" id="IPR004375">
    <property type="entry name" value="NanQ/TabA/YiaL"/>
</dbReference>
<dbReference type="PANTHER" id="PTHR34986:SF1">
    <property type="entry name" value="PROTEIN YIAL"/>
    <property type="match status" value="1"/>
</dbReference>
<dbReference type="EMBL" id="MSJM01000008">
    <property type="protein sequence ID" value="OLF47173.1"/>
    <property type="molecule type" value="Genomic_DNA"/>
</dbReference>
<gene>
    <name evidence="1" type="ORF">BU202_08820</name>
</gene>
<dbReference type="OrthoDB" id="9792756at2"/>
<dbReference type="GO" id="GO:0005829">
    <property type="term" value="C:cytosol"/>
    <property type="evidence" value="ECO:0007669"/>
    <property type="project" value="TreeGrafter"/>
</dbReference>
<dbReference type="NCBIfam" id="TIGR00022">
    <property type="entry name" value="YhcH/YjgK/YiaL family protein"/>
    <property type="match status" value="1"/>
</dbReference>
<sequence length="150" mass="17052">MIITKLSHFSRYVDLNPYFKDLGLFIEESDMSSFQEGPLDILGEFLYGNCFRYVADGTTGDFFEGHHNYIDVHVVVENTECIAVTSADKVVVRDPYDVEIDAELYDGVAEQVIQLQVGDCIILFPEDLHQPKIRVNDLPVKKVVFKVAVF</sequence>
<reference evidence="2" key="1">
    <citation type="submission" date="2016-12" db="EMBL/GenBank/DDBJ databases">
        <authorList>
            <person name="Gulvik C.A."/>
        </authorList>
    </citation>
    <scope>NUCLEOTIDE SEQUENCE [LARGE SCALE GENOMIC DNA]</scope>
    <source>
        <strain evidence="2">NED12-00049-6B</strain>
    </source>
</reference>
<dbReference type="Pfam" id="PF04074">
    <property type="entry name" value="DUF386"/>
    <property type="match status" value="1"/>
</dbReference>
<proteinExistence type="predicted"/>
<comment type="caution">
    <text evidence="1">The sequence shown here is derived from an EMBL/GenBank/DDBJ whole genome shotgun (WGS) entry which is preliminary data.</text>
</comment>
<keyword evidence="2" id="KW-1185">Reference proteome</keyword>
<evidence type="ECO:0000313" key="2">
    <source>
        <dbReference type="Proteomes" id="UP000186890"/>
    </source>
</evidence>